<proteinExistence type="predicted"/>
<dbReference type="EMBL" id="SNSC02000017">
    <property type="protein sequence ID" value="TID16933.1"/>
    <property type="molecule type" value="Genomic_DNA"/>
</dbReference>
<sequence>MVPSSQTITSYKGNQAAMLGWKLDTTRQVWYRTTVFWDVDDQRLPETPPRHLRKDFVPGQRCPRGEREKFPLIKPRNFVNPIFKDNPTGVSPSFDGSSSSTGSSRTIFHGNHYTMFYLDKINHPSIFSTPRVRYLRIKKKRSAPSNPSFTTKLGNNFTKRNIK</sequence>
<reference evidence="2 3" key="1">
    <citation type="submission" date="2019-04" db="EMBL/GenBank/DDBJ databases">
        <title>High contiguity whole genome sequence and gene annotation resource for two Venturia nashicola isolates.</title>
        <authorList>
            <person name="Prokchorchik M."/>
            <person name="Won K."/>
            <person name="Lee Y."/>
            <person name="Choi E.D."/>
            <person name="Segonzac C."/>
            <person name="Sohn K.H."/>
        </authorList>
    </citation>
    <scope>NUCLEOTIDE SEQUENCE [LARGE SCALE GENOMIC DNA]</scope>
    <source>
        <strain evidence="2 3">PRI2</strain>
    </source>
</reference>
<accession>A0A4Z1NMK1</accession>
<keyword evidence="3" id="KW-1185">Reference proteome</keyword>
<comment type="caution">
    <text evidence="2">The sequence shown here is derived from an EMBL/GenBank/DDBJ whole genome shotgun (WGS) entry which is preliminary data.</text>
</comment>
<evidence type="ECO:0000313" key="3">
    <source>
        <dbReference type="Proteomes" id="UP000298493"/>
    </source>
</evidence>
<dbReference type="AlphaFoldDB" id="A0A4Z1NMK1"/>
<feature type="region of interest" description="Disordered" evidence="1">
    <location>
        <begin position="143"/>
        <end position="163"/>
    </location>
</feature>
<name>A0A4Z1NMK1_9PEZI</name>
<evidence type="ECO:0000313" key="2">
    <source>
        <dbReference type="EMBL" id="TID16933.1"/>
    </source>
</evidence>
<organism evidence="2 3">
    <name type="scientific">Venturia nashicola</name>
    <dbReference type="NCBI Taxonomy" id="86259"/>
    <lineage>
        <taxon>Eukaryota</taxon>
        <taxon>Fungi</taxon>
        <taxon>Dikarya</taxon>
        <taxon>Ascomycota</taxon>
        <taxon>Pezizomycotina</taxon>
        <taxon>Dothideomycetes</taxon>
        <taxon>Pleosporomycetidae</taxon>
        <taxon>Venturiales</taxon>
        <taxon>Venturiaceae</taxon>
        <taxon>Venturia</taxon>
    </lineage>
</organism>
<gene>
    <name evidence="2" type="ORF">E6O75_ATG09699</name>
</gene>
<protein>
    <submittedName>
        <fullName evidence="2">Uncharacterized protein</fullName>
    </submittedName>
</protein>
<dbReference type="Proteomes" id="UP000298493">
    <property type="component" value="Unassembled WGS sequence"/>
</dbReference>
<evidence type="ECO:0000256" key="1">
    <source>
        <dbReference type="SAM" id="MobiDB-lite"/>
    </source>
</evidence>